<organism evidence="2 3">
    <name type="scientific">Trichodelitschia bisporula</name>
    <dbReference type="NCBI Taxonomy" id="703511"/>
    <lineage>
        <taxon>Eukaryota</taxon>
        <taxon>Fungi</taxon>
        <taxon>Dikarya</taxon>
        <taxon>Ascomycota</taxon>
        <taxon>Pezizomycotina</taxon>
        <taxon>Dothideomycetes</taxon>
        <taxon>Dothideomycetes incertae sedis</taxon>
        <taxon>Phaeotrichales</taxon>
        <taxon>Phaeotrichaceae</taxon>
        <taxon>Trichodelitschia</taxon>
    </lineage>
</organism>
<keyword evidence="3" id="KW-1185">Reference proteome</keyword>
<name>A0A6G1HR32_9PEZI</name>
<accession>A0A6G1HR32</accession>
<dbReference type="AlphaFoldDB" id="A0A6G1HR32"/>
<reference evidence="2" key="1">
    <citation type="journal article" date="2020" name="Stud. Mycol.">
        <title>101 Dothideomycetes genomes: a test case for predicting lifestyles and emergence of pathogens.</title>
        <authorList>
            <person name="Haridas S."/>
            <person name="Albert R."/>
            <person name="Binder M."/>
            <person name="Bloem J."/>
            <person name="Labutti K."/>
            <person name="Salamov A."/>
            <person name="Andreopoulos B."/>
            <person name="Baker S."/>
            <person name="Barry K."/>
            <person name="Bills G."/>
            <person name="Bluhm B."/>
            <person name="Cannon C."/>
            <person name="Castanera R."/>
            <person name="Culley D."/>
            <person name="Daum C."/>
            <person name="Ezra D."/>
            <person name="Gonzalez J."/>
            <person name="Henrissat B."/>
            <person name="Kuo A."/>
            <person name="Liang C."/>
            <person name="Lipzen A."/>
            <person name="Lutzoni F."/>
            <person name="Magnuson J."/>
            <person name="Mondo S."/>
            <person name="Nolan M."/>
            <person name="Ohm R."/>
            <person name="Pangilinan J."/>
            <person name="Park H.-J."/>
            <person name="Ramirez L."/>
            <person name="Alfaro M."/>
            <person name="Sun H."/>
            <person name="Tritt A."/>
            <person name="Yoshinaga Y."/>
            <person name="Zwiers L.-H."/>
            <person name="Turgeon B."/>
            <person name="Goodwin S."/>
            <person name="Spatafora J."/>
            <person name="Crous P."/>
            <person name="Grigoriev I."/>
        </authorList>
    </citation>
    <scope>NUCLEOTIDE SEQUENCE</scope>
    <source>
        <strain evidence="2">CBS 262.69</strain>
    </source>
</reference>
<evidence type="ECO:0000256" key="1">
    <source>
        <dbReference type="SAM" id="MobiDB-lite"/>
    </source>
</evidence>
<protein>
    <submittedName>
        <fullName evidence="2">Uncharacterized protein</fullName>
    </submittedName>
</protein>
<sequence>MTVRAAIHPATAFTPGAVIYTQRRHSDTRRVSRSENGEHRSSAAETRYSEFIVSLLHPPSPRTAHRAPPTTQPTHPPPILPYHAYALSTPINAYFSPISPSLPHPHNAIKMPPHSIPAPSRHPGQP</sequence>
<feature type="compositionally biased region" description="Pro residues" evidence="1">
    <location>
        <begin position="70"/>
        <end position="80"/>
    </location>
</feature>
<evidence type="ECO:0000313" key="3">
    <source>
        <dbReference type="Proteomes" id="UP000799640"/>
    </source>
</evidence>
<gene>
    <name evidence="2" type="ORF">EJ06DRAFT_532251</name>
</gene>
<dbReference type="EMBL" id="ML996700">
    <property type="protein sequence ID" value="KAF2398518.1"/>
    <property type="molecule type" value="Genomic_DNA"/>
</dbReference>
<feature type="region of interest" description="Disordered" evidence="1">
    <location>
        <begin position="102"/>
        <end position="126"/>
    </location>
</feature>
<proteinExistence type="predicted"/>
<feature type="compositionally biased region" description="Basic and acidic residues" evidence="1">
    <location>
        <begin position="24"/>
        <end position="42"/>
    </location>
</feature>
<feature type="region of interest" description="Disordered" evidence="1">
    <location>
        <begin position="23"/>
        <end position="81"/>
    </location>
</feature>
<evidence type="ECO:0000313" key="2">
    <source>
        <dbReference type="EMBL" id="KAF2398518.1"/>
    </source>
</evidence>
<dbReference type="Proteomes" id="UP000799640">
    <property type="component" value="Unassembled WGS sequence"/>
</dbReference>